<sequence length="77" mass="8599">MIESLRGSRAILFRNAEDGSLAWDILPDTAKFDRLIAERASQGLIPIAAVTPSEALKAIRTDQQLKEIERDCDPRFS</sequence>
<gene>
    <name evidence="1" type="ORF">A2628_03375</name>
</gene>
<evidence type="ECO:0000313" key="1">
    <source>
        <dbReference type="EMBL" id="OGM27900.1"/>
    </source>
</evidence>
<reference evidence="1 2" key="1">
    <citation type="journal article" date="2016" name="Nat. Commun.">
        <title>Thousands of microbial genomes shed light on interconnected biogeochemical processes in an aquifer system.</title>
        <authorList>
            <person name="Anantharaman K."/>
            <person name="Brown C.T."/>
            <person name="Hug L.A."/>
            <person name="Sharon I."/>
            <person name="Castelle C.J."/>
            <person name="Probst A.J."/>
            <person name="Thomas B.C."/>
            <person name="Singh A."/>
            <person name="Wilkins M.J."/>
            <person name="Karaoz U."/>
            <person name="Brodie E.L."/>
            <person name="Williams K.H."/>
            <person name="Hubbard S.S."/>
            <person name="Banfield J.F."/>
        </authorList>
    </citation>
    <scope>NUCLEOTIDE SEQUENCE [LARGE SCALE GENOMIC DNA]</scope>
</reference>
<proteinExistence type="predicted"/>
<accession>A0A1F7YL21</accession>
<evidence type="ECO:0000313" key="2">
    <source>
        <dbReference type="Proteomes" id="UP000179221"/>
    </source>
</evidence>
<protein>
    <submittedName>
        <fullName evidence="1">Uncharacterized protein</fullName>
    </submittedName>
</protein>
<organism evidence="1 2">
    <name type="scientific">Candidatus Woesebacteria bacterium RIFCSPHIGHO2_01_FULL_40_22</name>
    <dbReference type="NCBI Taxonomy" id="1802499"/>
    <lineage>
        <taxon>Bacteria</taxon>
        <taxon>Candidatus Woeseibacteriota</taxon>
    </lineage>
</organism>
<dbReference type="EMBL" id="MGGL01000001">
    <property type="protein sequence ID" value="OGM27900.1"/>
    <property type="molecule type" value="Genomic_DNA"/>
</dbReference>
<comment type="caution">
    <text evidence="1">The sequence shown here is derived from an EMBL/GenBank/DDBJ whole genome shotgun (WGS) entry which is preliminary data.</text>
</comment>
<name>A0A1F7YL21_9BACT</name>
<dbReference type="Proteomes" id="UP000179221">
    <property type="component" value="Unassembled WGS sequence"/>
</dbReference>
<dbReference type="AlphaFoldDB" id="A0A1F7YL21"/>